<organism evidence="3 4">
    <name type="scientific">Sugiyamaella lignohabitans</name>
    <dbReference type="NCBI Taxonomy" id="796027"/>
    <lineage>
        <taxon>Eukaryota</taxon>
        <taxon>Fungi</taxon>
        <taxon>Dikarya</taxon>
        <taxon>Ascomycota</taxon>
        <taxon>Saccharomycotina</taxon>
        <taxon>Dipodascomycetes</taxon>
        <taxon>Dipodascales</taxon>
        <taxon>Trichomonascaceae</taxon>
        <taxon>Sugiyamaella</taxon>
    </lineage>
</organism>
<proteinExistence type="predicted"/>
<feature type="compositionally biased region" description="Polar residues" evidence="2">
    <location>
        <begin position="569"/>
        <end position="580"/>
    </location>
</feature>
<dbReference type="InterPro" id="IPR007145">
    <property type="entry name" value="MAP65_Ase1_PRC1"/>
</dbReference>
<sequence length="764" mass="86190">MSRRESYIATQFGSISSQFQDLFDELGLNAEERDERERRIYSVIAEAMENYVKDVAKERDQILNQCVSFQQSIQEMVSALRDVDTLAILGKDANVLSSSVCPPYNPLLLNLKSAHSKLEQIFTNRLEKVNKSLEKLKKLATKIDSISVPAKIMPAKNSDMLSLNLSNEHIIELEREVLRWEEEMQSRVVKVSDLCAQISNLWVELGTPQEEIDMSILNNSKTDVETIGLMTADMERLENLCSSLQKQKDDRTQKLLSYKKEVSSLWNKLSTDASFVENFEKANRGISTTVVENYRLELDRLNEEKRQHIHIFIKEARETLQDLWDELYFSEEETSLFTPAWTDIYTDASLQAHESEIERLHGLVNERKPVLSLLKSYKDIQQDEGDLQASMDDASRLLSKGPGRRDPGRLLKEEQMRKRIAKRKPKILQDLREALLAWQEKSGKPFIIDGRDFLEVIEEEEAKLSRGGTRARRPAATPSATSNNSSKIAPNNTARTLTSSARGKKSPVKPAPAPVVPSSARPRIRQVGFPASVNRPQHASQASTGSVIPSRHVEQSMSPTRIKQHTRLETASPSRQQNARPVSRMKADSPVRQEPLRGEQPSRVGNTSPTRRQASPRSQSRFEIRSPSRLQPNGLGVRSAIANHTSARPASSMSIGRNPRSPGKENRNVGLSYETLSAKEKLQPSDRVVSTTSTASSENWETYDEASSSDDDNSEQYAKWRQGALKKLTSEENTDLDGAGGLDPIPSLHHHHRVSEFNWDKDTF</sequence>
<feature type="compositionally biased region" description="Polar residues" evidence="2">
    <location>
        <begin position="534"/>
        <end position="547"/>
    </location>
</feature>
<feature type="compositionally biased region" description="Low complexity" evidence="2">
    <location>
        <begin position="474"/>
        <end position="486"/>
    </location>
</feature>
<feature type="compositionally biased region" description="Polar residues" evidence="2">
    <location>
        <begin position="688"/>
        <end position="700"/>
    </location>
</feature>
<dbReference type="KEGG" id="slb:AWJ20_3154"/>
<dbReference type="GO" id="GO:0008017">
    <property type="term" value="F:microtubule binding"/>
    <property type="evidence" value="ECO:0007669"/>
    <property type="project" value="InterPro"/>
</dbReference>
<dbReference type="GeneID" id="30035145"/>
<dbReference type="GO" id="GO:1990023">
    <property type="term" value="C:mitotic spindle midzone"/>
    <property type="evidence" value="ECO:0007669"/>
    <property type="project" value="TreeGrafter"/>
</dbReference>
<feature type="compositionally biased region" description="Polar residues" evidence="2">
    <location>
        <begin position="603"/>
        <end position="619"/>
    </location>
</feature>
<evidence type="ECO:0000256" key="1">
    <source>
        <dbReference type="SAM" id="Coils"/>
    </source>
</evidence>
<dbReference type="EMBL" id="CP014503">
    <property type="protein sequence ID" value="ANB15526.1"/>
    <property type="molecule type" value="Genomic_DNA"/>
</dbReference>
<keyword evidence="1" id="KW-0175">Coiled coil</keyword>
<dbReference type="RefSeq" id="XP_018738003.1">
    <property type="nucleotide sequence ID" value="XM_018880156.1"/>
</dbReference>
<gene>
    <name evidence="3" type="primary">ASE1</name>
    <name evidence="3" type="ORF">AWJ20_3154</name>
</gene>
<dbReference type="Proteomes" id="UP000189580">
    <property type="component" value="Chromosome b"/>
</dbReference>
<evidence type="ECO:0000313" key="4">
    <source>
        <dbReference type="Proteomes" id="UP000189580"/>
    </source>
</evidence>
<feature type="region of interest" description="Disordered" evidence="2">
    <location>
        <begin position="462"/>
        <end position="718"/>
    </location>
</feature>
<reference evidence="3 4" key="1">
    <citation type="submission" date="2016-02" db="EMBL/GenBank/DDBJ databases">
        <title>Complete genome sequence and transcriptome regulation of the pentose utilising yeast Sugiyamaella lignohabitans.</title>
        <authorList>
            <person name="Bellasio M."/>
            <person name="Peymann A."/>
            <person name="Valli M."/>
            <person name="Sipitzky M."/>
            <person name="Graf A."/>
            <person name="Sauer M."/>
            <person name="Marx H."/>
            <person name="Mattanovich D."/>
        </authorList>
    </citation>
    <scope>NUCLEOTIDE SEQUENCE [LARGE SCALE GENOMIC DNA]</scope>
    <source>
        <strain evidence="3 4">CBS 10342</strain>
    </source>
</reference>
<accession>A0A167FP08</accession>
<dbReference type="OrthoDB" id="642895at2759"/>
<dbReference type="Gene3D" id="1.20.58.1520">
    <property type="match status" value="1"/>
</dbReference>
<feature type="compositionally biased region" description="Basic and acidic residues" evidence="2">
    <location>
        <begin position="585"/>
        <end position="597"/>
    </location>
</feature>
<name>A0A167FP08_9ASCO</name>
<feature type="compositionally biased region" description="Acidic residues" evidence="2">
    <location>
        <begin position="701"/>
        <end position="714"/>
    </location>
</feature>
<dbReference type="GO" id="GO:0051256">
    <property type="term" value="P:mitotic spindle midzone assembly"/>
    <property type="evidence" value="ECO:0007669"/>
    <property type="project" value="TreeGrafter"/>
</dbReference>
<protein>
    <submittedName>
        <fullName evidence="3">Ase1p</fullName>
    </submittedName>
</protein>
<feature type="compositionally biased region" description="Polar residues" evidence="2">
    <location>
        <begin position="487"/>
        <end position="501"/>
    </location>
</feature>
<feature type="coiled-coil region" evidence="1">
    <location>
        <begin position="227"/>
        <end position="254"/>
    </location>
</feature>
<evidence type="ECO:0000256" key="2">
    <source>
        <dbReference type="SAM" id="MobiDB-lite"/>
    </source>
</evidence>
<evidence type="ECO:0000313" key="3">
    <source>
        <dbReference type="EMBL" id="ANB15526.1"/>
    </source>
</evidence>
<feature type="compositionally biased region" description="Polar residues" evidence="2">
    <location>
        <begin position="642"/>
        <end position="655"/>
    </location>
</feature>
<dbReference type="GO" id="GO:0005737">
    <property type="term" value="C:cytoplasm"/>
    <property type="evidence" value="ECO:0007669"/>
    <property type="project" value="TreeGrafter"/>
</dbReference>
<dbReference type="Pfam" id="PF03999">
    <property type="entry name" value="MAP65_ASE1"/>
    <property type="match status" value="1"/>
</dbReference>
<dbReference type="AlphaFoldDB" id="A0A167FP08"/>
<dbReference type="PANTHER" id="PTHR19321">
    <property type="entry name" value="PROTEIN REGULATOR OF CYTOKINESIS 1 PRC1-RELATED"/>
    <property type="match status" value="1"/>
</dbReference>
<keyword evidence="4" id="KW-1185">Reference proteome</keyword>
<dbReference type="PANTHER" id="PTHR19321:SF41">
    <property type="entry name" value="FASCETTO-RELATED"/>
    <property type="match status" value="1"/>
</dbReference>